<name>A0A1Y5TEJ4_9RHOB</name>
<dbReference type="EMBL" id="FWFL01000010">
    <property type="protein sequence ID" value="SLN62264.1"/>
    <property type="molecule type" value="Genomic_DNA"/>
</dbReference>
<dbReference type="Pfam" id="PF11367">
    <property type="entry name" value="Tail_completion_gp17"/>
    <property type="match status" value="1"/>
</dbReference>
<dbReference type="AlphaFoldDB" id="A0A1Y5TEJ4"/>
<evidence type="ECO:0000313" key="2">
    <source>
        <dbReference type="Proteomes" id="UP000193827"/>
    </source>
</evidence>
<evidence type="ECO:0000313" key="1">
    <source>
        <dbReference type="EMBL" id="SLN62264.1"/>
    </source>
</evidence>
<sequence length="139" mass="15020">MVEPSIALKTAVRAALIVAPDVIALVDIDNIRAGSTRPDKLPSVIMAHAQTQHLGRASGGQYLTRVFLDLHIWAIEDGAEAAQAIGHAVSVALWDAPAPVDCSVDDYQRPSFQWMRDPQPELAYTHGVATVEAAIRWSV</sequence>
<keyword evidence="2" id="KW-1185">Reference proteome</keyword>
<evidence type="ECO:0008006" key="3">
    <source>
        <dbReference type="Google" id="ProtNLM"/>
    </source>
</evidence>
<dbReference type="InterPro" id="IPR053745">
    <property type="entry name" value="Viral_Tail_Comp_sf"/>
</dbReference>
<dbReference type="OrthoDB" id="7630456at2"/>
<organism evidence="1 2">
    <name type="scientific">Roseovarius litorisediminis</name>
    <dbReference type="NCBI Taxonomy" id="1312363"/>
    <lineage>
        <taxon>Bacteria</taxon>
        <taxon>Pseudomonadati</taxon>
        <taxon>Pseudomonadota</taxon>
        <taxon>Alphaproteobacteria</taxon>
        <taxon>Rhodobacterales</taxon>
        <taxon>Roseobacteraceae</taxon>
        <taxon>Roseovarius</taxon>
    </lineage>
</organism>
<dbReference type="InterPro" id="IPR021508">
    <property type="entry name" value="Gp17-like"/>
</dbReference>
<dbReference type="Gene3D" id="3.30.2000.30">
    <property type="match status" value="1"/>
</dbReference>
<proteinExistence type="predicted"/>
<reference evidence="1 2" key="1">
    <citation type="submission" date="2017-03" db="EMBL/GenBank/DDBJ databases">
        <authorList>
            <person name="Afonso C.L."/>
            <person name="Miller P.J."/>
            <person name="Scott M.A."/>
            <person name="Spackman E."/>
            <person name="Goraichik I."/>
            <person name="Dimitrov K.M."/>
            <person name="Suarez D.L."/>
            <person name="Swayne D.E."/>
        </authorList>
    </citation>
    <scope>NUCLEOTIDE SEQUENCE [LARGE SCALE GENOMIC DNA]</scope>
    <source>
        <strain evidence="1 2">CECT 8287</strain>
    </source>
</reference>
<dbReference type="Proteomes" id="UP000193827">
    <property type="component" value="Unassembled WGS sequence"/>
</dbReference>
<dbReference type="RefSeq" id="WP_085893596.1">
    <property type="nucleotide sequence ID" value="NZ_FWFL01000010.1"/>
</dbReference>
<protein>
    <recommendedName>
        <fullName evidence="3">DUF3168 domain-containing protein</fullName>
    </recommendedName>
</protein>
<accession>A0A1Y5TEJ4</accession>
<gene>
    <name evidence="1" type="ORF">PEL8287_03393</name>
</gene>